<organism evidence="3">
    <name type="scientific">Cupriavidus oxalaticus</name>
    <dbReference type="NCBI Taxonomy" id="96344"/>
    <lineage>
        <taxon>Bacteria</taxon>
        <taxon>Pseudomonadati</taxon>
        <taxon>Pseudomonadota</taxon>
        <taxon>Betaproteobacteria</taxon>
        <taxon>Burkholderiales</taxon>
        <taxon>Burkholderiaceae</taxon>
        <taxon>Cupriavidus</taxon>
    </lineage>
</organism>
<keyword evidence="1" id="KW-0472">Membrane</keyword>
<dbReference type="AlphaFoldDB" id="A0A375G3F6"/>
<evidence type="ECO:0000256" key="1">
    <source>
        <dbReference type="SAM" id="Phobius"/>
    </source>
</evidence>
<evidence type="ECO:0000313" key="2">
    <source>
        <dbReference type="EMBL" id="QRQ93463.1"/>
    </source>
</evidence>
<accession>A0A375G3F6</accession>
<dbReference type="PROSITE" id="PS00409">
    <property type="entry name" value="PROKAR_NTER_METHYL"/>
    <property type="match status" value="1"/>
</dbReference>
<protein>
    <submittedName>
        <fullName evidence="2">Prepilin-type N-terminal cleavage/methylation domain-containing protein</fullName>
    </submittedName>
    <submittedName>
        <fullName evidence="3">Type IV pilus assembly protein PilE</fullName>
    </submittedName>
</protein>
<dbReference type="GeneID" id="303492959"/>
<dbReference type="SUPFAM" id="SSF54523">
    <property type="entry name" value="Pili subunits"/>
    <property type="match status" value="1"/>
</dbReference>
<dbReference type="NCBIfam" id="TIGR02532">
    <property type="entry name" value="IV_pilin_GFxxxE"/>
    <property type="match status" value="1"/>
</dbReference>
<dbReference type="EMBL" id="CP069812">
    <property type="protein sequence ID" value="QRQ93463.1"/>
    <property type="molecule type" value="Genomic_DNA"/>
</dbReference>
<keyword evidence="1" id="KW-1133">Transmembrane helix</keyword>
<name>A0A375G3F6_9BURK</name>
<proteinExistence type="predicted"/>
<dbReference type="EMBL" id="OGUS01000121">
    <property type="protein sequence ID" value="SPC14181.1"/>
    <property type="molecule type" value="Genomic_DNA"/>
</dbReference>
<keyword evidence="4" id="KW-1185">Reference proteome</keyword>
<dbReference type="InterPro" id="IPR031982">
    <property type="entry name" value="PilE-like"/>
</dbReference>
<dbReference type="InterPro" id="IPR045584">
    <property type="entry name" value="Pilin-like"/>
</dbReference>
<dbReference type="Pfam" id="PF07963">
    <property type="entry name" value="N_methyl"/>
    <property type="match status" value="1"/>
</dbReference>
<reference evidence="2 4" key="2">
    <citation type="submission" date="2021-02" db="EMBL/GenBank/DDBJ databases">
        <title>Complete Genome Sequence of Cupriavidus oxalaticus Strain Ox1, a Soil Oxalate-Degrading Species.</title>
        <authorList>
            <person name="Palmieri F."/>
            <person name="Udriet P."/>
            <person name="Deuasquier M."/>
            <person name="Beaudoing E."/>
            <person name="Johnson S.L."/>
            <person name="Davenport K.W."/>
            <person name="Chain P.S."/>
            <person name="Bindschedler S."/>
            <person name="Junier P."/>
        </authorList>
    </citation>
    <scope>NUCLEOTIDE SEQUENCE [LARGE SCALE GENOMIC DNA]</scope>
    <source>
        <strain evidence="2 4">Ox1</strain>
    </source>
</reference>
<evidence type="ECO:0000313" key="3">
    <source>
        <dbReference type="EMBL" id="SPC14181.1"/>
    </source>
</evidence>
<dbReference type="Proteomes" id="UP000256862">
    <property type="component" value="Chromosome CO2235"/>
</dbReference>
<dbReference type="Gene3D" id="3.30.700.10">
    <property type="entry name" value="Glycoprotein, Type 4 Pilin"/>
    <property type="match status" value="1"/>
</dbReference>
<dbReference type="InterPro" id="IPR012902">
    <property type="entry name" value="N_methyl_site"/>
</dbReference>
<reference evidence="3" key="1">
    <citation type="submission" date="2018-01" db="EMBL/GenBank/DDBJ databases">
        <authorList>
            <person name="Clerissi C."/>
        </authorList>
    </citation>
    <scope>NUCLEOTIDE SEQUENCE</scope>
    <source>
        <strain evidence="3">Cupriavidus oxalaticus LMG 2235</strain>
    </source>
</reference>
<dbReference type="Proteomes" id="UP000623307">
    <property type="component" value="Chromosome 2"/>
</dbReference>
<feature type="transmembrane region" description="Helical" evidence="1">
    <location>
        <begin position="6"/>
        <end position="29"/>
    </location>
</feature>
<dbReference type="GO" id="GO:0043683">
    <property type="term" value="P:type IV pilus assembly"/>
    <property type="evidence" value="ECO:0007669"/>
    <property type="project" value="InterPro"/>
</dbReference>
<dbReference type="RefSeq" id="WP_063240504.1">
    <property type="nucleotide sequence ID" value="NZ_CP069810.1"/>
</dbReference>
<sequence>MNPRGFSLIELMAAVVIAALLASLAVPAWHEHLRRGWRAQARAELISALLELERHAAGAMSFATQPGADTAAGDWPRPVPATGQARHVISATPCPAAGLDTCVELRATPRQPDRQCGVLILRSTGQWLAWPENVDRPGPLPAEC</sequence>
<keyword evidence="1" id="KW-0812">Transmembrane</keyword>
<dbReference type="Pfam" id="PF16732">
    <property type="entry name" value="ComP_DUS"/>
    <property type="match status" value="1"/>
</dbReference>
<evidence type="ECO:0000313" key="4">
    <source>
        <dbReference type="Proteomes" id="UP000623307"/>
    </source>
</evidence>
<gene>
    <name evidence="3" type="ORF">CO2235_200037</name>
    <name evidence="2" type="ORF">JTE92_25655</name>
</gene>
<dbReference type="OrthoDB" id="8966302at2"/>